<dbReference type="Pfam" id="PF11751">
    <property type="entry name" value="PorP_SprF"/>
    <property type="match status" value="1"/>
</dbReference>
<reference evidence="3" key="2">
    <citation type="journal article" date="2011" name="Stand. Genomic Sci.">
        <title>Complete genome sequence of Weeksella virosa type strain (9751T).</title>
        <authorList>
            <person name="Lang E."/>
            <person name="Teshima H."/>
            <person name="Lucas S."/>
            <person name="Lapidus A."/>
            <person name="Hammon N."/>
            <person name="Deshpande S."/>
            <person name="Nolan M."/>
            <person name="Cheng J."/>
            <person name="Pitluck S."/>
            <person name="Liolios K."/>
            <person name="Pagani I."/>
            <person name="Mikhailova N."/>
            <person name="Ivanova N."/>
            <person name="Mavromatis K."/>
            <person name="Pati A."/>
            <person name="Tapia R."/>
            <person name="Han C."/>
            <person name="Goodwin L."/>
            <person name="Chen A."/>
            <person name="Palaniappan K."/>
            <person name="Land M."/>
            <person name="Hauser L."/>
            <person name="Chang Y."/>
            <person name="Jeffries C."/>
            <person name="Brambilla E."/>
            <person name="Kopitz M."/>
            <person name="Rohde M."/>
            <person name="Goker M."/>
            <person name="Tindall B."/>
            <person name="Detter J."/>
            <person name="Woyke T."/>
            <person name="Bristow J."/>
            <person name="Eisen J."/>
            <person name="Markowitz V."/>
            <person name="Hugenholtz P."/>
            <person name="Klenk H."/>
            <person name="Kyrpides N."/>
        </authorList>
    </citation>
    <scope>NUCLEOTIDE SEQUENCE [LARGE SCALE GENOMIC DNA]</scope>
    <source>
        <strain evidence="3">ATCC 43766 / DSM 16922 / JCM 21250 / NBRC 16016 / NCTC 11634 / CL345/78</strain>
    </source>
</reference>
<name>F0NYW5_WEEVC</name>
<feature type="chain" id="PRO_5003257825" evidence="1">
    <location>
        <begin position="20"/>
        <end position="321"/>
    </location>
</feature>
<dbReference type="RefSeq" id="WP_013597559.1">
    <property type="nucleotide sequence ID" value="NC_015144.1"/>
</dbReference>
<accession>F0NYW5</accession>
<dbReference type="KEGG" id="wvi:Weevi_0448"/>
<dbReference type="HOGENOM" id="CLU_868041_0_0_10"/>
<protein>
    <submittedName>
        <fullName evidence="2">Membrane protein</fullName>
    </submittedName>
</protein>
<dbReference type="NCBIfam" id="TIGR03519">
    <property type="entry name" value="T9SS_PorP_fam"/>
    <property type="match status" value="1"/>
</dbReference>
<sequence>MKKILVTLLIGFVSLLQQAKAQQSLPYYNHYLVTDKILINPSYAGQNPEYISINASNRNQWDDLPNSPTTQTISAHATVIDRLAIGTYFFNDRNGATKMSGFNMTAAYHIPVQDSRGYNELQDVVSFGVGASYFNQSFDLSDIVVNDPNDPLLNNDRYNTFMMNLGISFRYANFFGGVSVLDIPIDNNLYYVNNFEPLPTTYYLNLGYEWYLTEGINLQPSIVYNTNANRYSGLDANLIAHFGFGDREQGLDVGISYKQGISKDYKDPLFVSPIVKVKVGSLKAGMSYDIGLSDFQVDGRKNGFLFSLGLDLSNPLNPDFR</sequence>
<dbReference type="Proteomes" id="UP000008641">
    <property type="component" value="Chromosome"/>
</dbReference>
<keyword evidence="3" id="KW-1185">Reference proteome</keyword>
<reference evidence="2 3" key="1">
    <citation type="journal article" date="2011" name="Stand. Genomic Sci.">
        <title>Complete genome sequence of Weeksella virosa type strain (9751).</title>
        <authorList>
            <person name="Lang E."/>
            <person name="Teshima H."/>
            <person name="Lucas S."/>
            <person name="Lapidus A."/>
            <person name="Hammon N."/>
            <person name="Deshpande S."/>
            <person name="Nolan M."/>
            <person name="Cheng J.F."/>
            <person name="Pitluck S."/>
            <person name="Liolios K."/>
            <person name="Pagani I."/>
            <person name="Mikhailova N."/>
            <person name="Ivanova N."/>
            <person name="Mavromatis K."/>
            <person name="Pati A."/>
            <person name="Tapia R."/>
            <person name="Han C."/>
            <person name="Goodwin L."/>
            <person name="Chen A."/>
            <person name="Palaniappan K."/>
            <person name="Land M."/>
            <person name="Hauser L."/>
            <person name="Chang Y.J."/>
            <person name="Jeffries C.D."/>
            <person name="Brambilla E.M."/>
            <person name="Kopitz M."/>
            <person name="Rohde M."/>
            <person name="Goker M."/>
            <person name="Tindall B.J."/>
            <person name="Detter J.C."/>
            <person name="Woyke T."/>
            <person name="Bristow J."/>
            <person name="Eisen J.A."/>
            <person name="Markowitz V."/>
            <person name="Hugenholtz P."/>
            <person name="Klenk H.P."/>
            <person name="Kyrpides N.C."/>
        </authorList>
    </citation>
    <scope>NUCLEOTIDE SEQUENCE [LARGE SCALE GENOMIC DNA]</scope>
    <source>
        <strain evidence="3">ATCC 43766 / DSM 16922 / JCM 21250 / NBRC 16016 / NCTC 11634 / CL345/78</strain>
    </source>
</reference>
<dbReference type="EMBL" id="CP002455">
    <property type="protein sequence ID" value="ADX67167.1"/>
    <property type="molecule type" value="Genomic_DNA"/>
</dbReference>
<evidence type="ECO:0000313" key="2">
    <source>
        <dbReference type="EMBL" id="ADX67167.1"/>
    </source>
</evidence>
<dbReference type="InterPro" id="IPR019861">
    <property type="entry name" value="PorP/SprF_Bacteroidetes"/>
</dbReference>
<proteinExistence type="predicted"/>
<dbReference type="STRING" id="865938.Weevi_0448"/>
<dbReference type="AlphaFoldDB" id="F0NYW5"/>
<gene>
    <name evidence="2" type="ordered locus">Weevi_0448</name>
</gene>
<dbReference type="OrthoDB" id="648347at2"/>
<evidence type="ECO:0000256" key="1">
    <source>
        <dbReference type="SAM" id="SignalP"/>
    </source>
</evidence>
<keyword evidence="1" id="KW-0732">Signal</keyword>
<evidence type="ECO:0000313" key="3">
    <source>
        <dbReference type="Proteomes" id="UP000008641"/>
    </source>
</evidence>
<dbReference type="eggNOG" id="COG3064">
    <property type="taxonomic scope" value="Bacteria"/>
</dbReference>
<organism evidence="2 3">
    <name type="scientific">Weeksella virosa (strain ATCC 43766 / DSM 16922 / JCM 21250 / CCUG 30538 / CDC 9751 / IAM 14551 / NBRC 16016 / NCTC 11634 / CL345/78)</name>
    <dbReference type="NCBI Taxonomy" id="865938"/>
    <lineage>
        <taxon>Bacteria</taxon>
        <taxon>Pseudomonadati</taxon>
        <taxon>Bacteroidota</taxon>
        <taxon>Flavobacteriia</taxon>
        <taxon>Flavobacteriales</taxon>
        <taxon>Weeksellaceae</taxon>
        <taxon>Weeksella</taxon>
    </lineage>
</organism>
<feature type="signal peptide" evidence="1">
    <location>
        <begin position="1"/>
        <end position="19"/>
    </location>
</feature>